<gene>
    <name evidence="7" type="primary">putative Neuroligin-4</name>
    <name evidence="7" type="ORF">CLUMA_CG011618</name>
</gene>
<keyword evidence="5" id="KW-0812">Transmembrane</keyword>
<organism evidence="7 8">
    <name type="scientific">Clunio marinus</name>
    <dbReference type="NCBI Taxonomy" id="568069"/>
    <lineage>
        <taxon>Eukaryota</taxon>
        <taxon>Metazoa</taxon>
        <taxon>Ecdysozoa</taxon>
        <taxon>Arthropoda</taxon>
        <taxon>Hexapoda</taxon>
        <taxon>Insecta</taxon>
        <taxon>Pterygota</taxon>
        <taxon>Neoptera</taxon>
        <taxon>Endopterygota</taxon>
        <taxon>Diptera</taxon>
        <taxon>Nematocera</taxon>
        <taxon>Chironomoidea</taxon>
        <taxon>Chironomidae</taxon>
        <taxon>Clunio</taxon>
    </lineage>
</organism>
<evidence type="ECO:0000259" key="6">
    <source>
        <dbReference type="Pfam" id="PF00135"/>
    </source>
</evidence>
<evidence type="ECO:0000313" key="8">
    <source>
        <dbReference type="Proteomes" id="UP000183832"/>
    </source>
</evidence>
<proteinExistence type="inferred from homology"/>
<feature type="region of interest" description="Disordered" evidence="4">
    <location>
        <begin position="883"/>
        <end position="913"/>
    </location>
</feature>
<feature type="domain" description="Carboxylesterase type B" evidence="6">
    <location>
        <begin position="1"/>
        <end position="564"/>
    </location>
</feature>
<dbReference type="Proteomes" id="UP000183832">
    <property type="component" value="Unassembled WGS sequence"/>
</dbReference>
<evidence type="ECO:0000313" key="7">
    <source>
        <dbReference type="EMBL" id="CRK98256.1"/>
    </source>
</evidence>
<dbReference type="FunFam" id="3.40.50.1820:FF:000171">
    <property type="entry name" value="Neuroligin-4, Y-linked"/>
    <property type="match status" value="1"/>
</dbReference>
<evidence type="ECO:0000256" key="3">
    <source>
        <dbReference type="ARBA" id="ARBA00023180"/>
    </source>
</evidence>
<keyword evidence="8" id="KW-1185">Reference proteome</keyword>
<protein>
    <submittedName>
        <fullName evidence="7">CLUMA_CG011618, isoform A</fullName>
    </submittedName>
</protein>
<dbReference type="Pfam" id="PF00135">
    <property type="entry name" value="COesterase"/>
    <property type="match status" value="1"/>
</dbReference>
<name>A0A1J1IDG4_9DIPT</name>
<evidence type="ECO:0000256" key="5">
    <source>
        <dbReference type="SAM" id="Phobius"/>
    </source>
</evidence>
<dbReference type="InterPro" id="IPR029058">
    <property type="entry name" value="AB_hydrolase_fold"/>
</dbReference>
<accession>A0A1J1IDG4</accession>
<reference evidence="7 8" key="1">
    <citation type="submission" date="2015-04" db="EMBL/GenBank/DDBJ databases">
        <authorList>
            <person name="Syromyatnikov M.Y."/>
            <person name="Popov V.N."/>
        </authorList>
    </citation>
    <scope>NUCLEOTIDE SEQUENCE [LARGE SCALE GENOMIC DNA]</scope>
</reference>
<feature type="compositionally biased region" description="Polar residues" evidence="4">
    <location>
        <begin position="817"/>
        <end position="827"/>
    </location>
</feature>
<dbReference type="InterPro" id="IPR002018">
    <property type="entry name" value="CarbesteraseB"/>
</dbReference>
<dbReference type="InterPro" id="IPR019819">
    <property type="entry name" value="Carboxylesterase_B_CS"/>
</dbReference>
<keyword evidence="5" id="KW-0472">Membrane</keyword>
<dbReference type="EMBL" id="CVRI01000047">
    <property type="protein sequence ID" value="CRK98256.1"/>
    <property type="molecule type" value="Genomic_DNA"/>
</dbReference>
<dbReference type="AlphaFoldDB" id="A0A1J1IDG4"/>
<dbReference type="PANTHER" id="PTHR43903">
    <property type="entry name" value="NEUROLIGIN"/>
    <property type="match status" value="1"/>
</dbReference>
<dbReference type="SUPFAM" id="SSF53474">
    <property type="entry name" value="alpha/beta-Hydrolases"/>
    <property type="match status" value="1"/>
</dbReference>
<evidence type="ECO:0000256" key="1">
    <source>
        <dbReference type="ARBA" id="ARBA00005964"/>
    </source>
</evidence>
<comment type="similarity">
    <text evidence="1">Belongs to the type-B carboxylesterase/lipase family.</text>
</comment>
<keyword evidence="5" id="KW-1133">Transmembrane helix</keyword>
<sequence>FSPTRTPSPWDGIRKSDKFSAVCPQRLPNIHNEQEALKKMPKGRLEYLKRLLPFLQNQSEDCLYLNVFSPLHAKEFSILFLFYIFFLLPLTQHSFIAMLRPTAAVQEKKLPVLVFIHGESFEWNSGNPYDGSILASYGDMIVVTLNYRLGILGFLNANPAPHMRARVANYGLMDQMAALHWIQQNIEKFGGNPTMITLVGHGTGAACIDFLMSSPTMVPGLFHRAILMSGSAFSSWALVEEPVVYALKLAKEVNCTVPEDLIKDHELIVDCLRDVPLEELFAAEIQPPNFLSAFGPSVDGVVIRPGRSNQDIDESSRASKRSQVAGSQFDLMFSVVTGEALWRFSASDIQSGFEGDRRDKIIRTYVRNAYNFHLSEIFYTIVNEYTDWERTNQHPIITRDAAVSALSDAQYVAPLVHTGDLLSQSTTTSNGGQESDIPKCFFSVFDYQTKDGDYPQRMGTVHGEDLPYVFGAPLVDGFSHFPRNYTKSEIALSEAIMIYWSNFVRTGNPNEQHRQDSVLAASKERNRFRSITWDQYDAVHQKYLEIGMKPKMKNHFRAHQLSIWLRLIPEIHKLGAGMEDVLARHNLFKNHDDMSLYDGHVRPDLFTRFPVFDENYKRRNNISNEFNGVTTMEPSSLTTCLPISNLSGFAPTAASNGSDPSGFEGYTAYSTALSVTIAIGCSLLILNVLIFAGVYYQRDKTRLEVKTLQKQYQQRSGHQQSFDSIKHAHYHLGQPANVIVDVENHDTGALIEKSQHICSNAMQISVMKNNSPAQSTKVPMVNNTNYKPRSEHVTIPIKNQPQQPQLQQQQQQQQQQTFGRSETSFNNTMTLPKQNVHIPMSYGRNECLTIGTLPRNTNLNNSAETQTTKQAVGNHIRSQTLSRAQNNNSPMGHSHQQKSCHSHQVPAAAMSDL</sequence>
<dbReference type="STRING" id="568069.A0A1J1IDG4"/>
<feature type="compositionally biased region" description="Low complexity" evidence="4">
    <location>
        <begin position="800"/>
        <end position="816"/>
    </location>
</feature>
<dbReference type="PROSITE" id="PS00941">
    <property type="entry name" value="CARBOXYLESTERASE_B_2"/>
    <property type="match status" value="1"/>
</dbReference>
<keyword evidence="3" id="KW-0325">Glycoprotein</keyword>
<feature type="transmembrane region" description="Helical" evidence="5">
    <location>
        <begin position="672"/>
        <end position="696"/>
    </location>
</feature>
<dbReference type="Gene3D" id="3.40.50.1820">
    <property type="entry name" value="alpha/beta hydrolase"/>
    <property type="match status" value="1"/>
</dbReference>
<evidence type="ECO:0000256" key="4">
    <source>
        <dbReference type="SAM" id="MobiDB-lite"/>
    </source>
</evidence>
<feature type="region of interest" description="Disordered" evidence="4">
    <location>
        <begin position="800"/>
        <end position="827"/>
    </location>
</feature>
<keyword evidence="2" id="KW-0732">Signal</keyword>
<feature type="non-terminal residue" evidence="7">
    <location>
        <position position="1"/>
    </location>
</feature>
<dbReference type="InterPro" id="IPR051093">
    <property type="entry name" value="Neuroligin/BSAL"/>
</dbReference>
<evidence type="ECO:0000256" key="2">
    <source>
        <dbReference type="ARBA" id="ARBA00022729"/>
    </source>
</evidence>
<dbReference type="OrthoDB" id="3200163at2759"/>